<dbReference type="KEGG" id="psil:PMA3_26000"/>
<dbReference type="Proteomes" id="UP000078354">
    <property type="component" value="Chromosome"/>
</dbReference>
<evidence type="ECO:0000313" key="1">
    <source>
        <dbReference type="EMBL" id="ANJ58431.1"/>
    </source>
</evidence>
<gene>
    <name evidence="1" type="ORF">PMA3_26000</name>
</gene>
<evidence type="ECO:0000313" key="2">
    <source>
        <dbReference type="Proteomes" id="UP000078354"/>
    </source>
</evidence>
<organism evidence="1 2">
    <name type="scientific">Pseudomonas silesiensis</name>
    <dbReference type="NCBI Taxonomy" id="1853130"/>
    <lineage>
        <taxon>Bacteria</taxon>
        <taxon>Pseudomonadati</taxon>
        <taxon>Pseudomonadota</taxon>
        <taxon>Gammaproteobacteria</taxon>
        <taxon>Pseudomonadales</taxon>
        <taxon>Pseudomonadaceae</taxon>
        <taxon>Pseudomonas</taxon>
    </lineage>
</organism>
<dbReference type="AlphaFoldDB" id="A0A191Z0E2"/>
<reference evidence="1 2" key="1">
    <citation type="journal article" date="2018" name="Syst. Appl. Microbiol.">
        <title>Pseudomonas silesiensis sp. nov. strain A3T isolated from a biological pesticide sewage treatment plant and analysis of the complete genome sequence.</title>
        <authorList>
            <person name="Kaminski M.A."/>
            <person name="Furmanczyk E.M."/>
            <person name="Sobczak A."/>
            <person name="Dziembowski A."/>
            <person name="Lipinski L."/>
        </authorList>
    </citation>
    <scope>NUCLEOTIDE SEQUENCE [LARGE SCALE GENOMIC DNA]</scope>
    <source>
        <strain evidence="1 2">A3</strain>
    </source>
</reference>
<name>A0A191Z0E2_9PSED</name>
<sequence>MFTKTGNSFLAQKQYAVGIAKALHMELGATHQATKTLMRWTNANERTVKNWLAGSSGPRGEHLVALVKHSDLALAAFLGMAERPHALTASELPLLRQKLQSLIEGIDSYLCVGEA</sequence>
<accession>A0A191Z0E2</accession>
<proteinExistence type="predicted"/>
<keyword evidence="2" id="KW-1185">Reference proteome</keyword>
<dbReference type="STRING" id="1853130.PMA3_26000"/>
<protein>
    <submittedName>
        <fullName evidence="1">Uncharacterized protein</fullName>
    </submittedName>
</protein>
<dbReference type="EMBL" id="CP014870">
    <property type="protein sequence ID" value="ANJ58431.1"/>
    <property type="molecule type" value="Genomic_DNA"/>
</dbReference>